<accession>A0AAV4BJA8</accession>
<evidence type="ECO:0000313" key="5">
    <source>
        <dbReference type="EMBL" id="GFO20590.1"/>
    </source>
</evidence>
<feature type="coiled-coil region" evidence="1">
    <location>
        <begin position="93"/>
        <end position="128"/>
    </location>
</feature>
<dbReference type="AlphaFoldDB" id="A0AAV4BJA8"/>
<feature type="compositionally biased region" description="Polar residues" evidence="2">
    <location>
        <begin position="228"/>
        <end position="248"/>
    </location>
</feature>
<proteinExistence type="predicted"/>
<feature type="compositionally biased region" description="Basic and acidic residues" evidence="2">
    <location>
        <begin position="396"/>
        <end position="409"/>
    </location>
</feature>
<evidence type="ECO:0000313" key="6">
    <source>
        <dbReference type="Proteomes" id="UP000735302"/>
    </source>
</evidence>
<evidence type="ECO:0008006" key="7">
    <source>
        <dbReference type="Google" id="ProtNLM"/>
    </source>
</evidence>
<feature type="chain" id="PRO_5043685693" description="Transmembrane protein" evidence="4">
    <location>
        <begin position="27"/>
        <end position="417"/>
    </location>
</feature>
<feature type="region of interest" description="Disordered" evidence="2">
    <location>
        <begin position="322"/>
        <end position="417"/>
    </location>
</feature>
<evidence type="ECO:0000256" key="4">
    <source>
        <dbReference type="SAM" id="SignalP"/>
    </source>
</evidence>
<evidence type="ECO:0000256" key="2">
    <source>
        <dbReference type="SAM" id="MobiDB-lite"/>
    </source>
</evidence>
<keyword evidence="4" id="KW-0732">Signal</keyword>
<feature type="region of interest" description="Disordered" evidence="2">
    <location>
        <begin position="34"/>
        <end position="84"/>
    </location>
</feature>
<feature type="transmembrane region" description="Helical" evidence="3">
    <location>
        <begin position="181"/>
        <end position="204"/>
    </location>
</feature>
<protein>
    <recommendedName>
        <fullName evidence="7">Transmembrane protein</fullName>
    </recommendedName>
</protein>
<sequence>MSSQGKGKLAKVILCTIVSLFTLVHLQCSAEEQKDLPGVPTEQCSKDMPNQDCDAQFDGAEAYTRPSKMEASQESGEGEHQSDKYRDFLHRSMERLEGMLEESRTQVMQKLERLMDKMAHSRDRMIEKLDAIMDSVSHSRIMQEIDHLLEEVSHSKIIEDMKSLPRELKKSLLLSVRNRSYVAAGIMVAVTMAVLAAGSLYYAWCHHDGWSISYDYRALGVNASNSVAGAENTPGQDNTQTSQSSSGSAVAELNSPRNDKSVTCGDNSNVDNEGKCVASKKSMPQNASGESVGEKSSDLTTSCINSGVAGAEDIIGVFEKKGHPRENGAAQVDEGESCVKTEHKSQDTQGDSVMQDTKLPPATEAKSESQGDLGTGNKAKPASSLENGNLRSGSAAKDHCLNQDLRNEDVVQALSGR</sequence>
<feature type="compositionally biased region" description="Basic and acidic residues" evidence="2">
    <location>
        <begin position="337"/>
        <end position="346"/>
    </location>
</feature>
<gene>
    <name evidence="5" type="ORF">PoB_004709500</name>
</gene>
<keyword evidence="3" id="KW-0812">Transmembrane</keyword>
<evidence type="ECO:0000256" key="1">
    <source>
        <dbReference type="SAM" id="Coils"/>
    </source>
</evidence>
<comment type="caution">
    <text evidence="5">The sequence shown here is derived from an EMBL/GenBank/DDBJ whole genome shotgun (WGS) entry which is preliminary data.</text>
</comment>
<feature type="region of interest" description="Disordered" evidence="2">
    <location>
        <begin position="228"/>
        <end position="299"/>
    </location>
</feature>
<keyword evidence="3" id="KW-0472">Membrane</keyword>
<evidence type="ECO:0000256" key="3">
    <source>
        <dbReference type="SAM" id="Phobius"/>
    </source>
</evidence>
<name>A0AAV4BJA8_9GAST</name>
<keyword evidence="3" id="KW-1133">Transmembrane helix</keyword>
<dbReference type="Proteomes" id="UP000735302">
    <property type="component" value="Unassembled WGS sequence"/>
</dbReference>
<feature type="signal peptide" evidence="4">
    <location>
        <begin position="1"/>
        <end position="26"/>
    </location>
</feature>
<organism evidence="5 6">
    <name type="scientific">Plakobranchus ocellatus</name>
    <dbReference type="NCBI Taxonomy" id="259542"/>
    <lineage>
        <taxon>Eukaryota</taxon>
        <taxon>Metazoa</taxon>
        <taxon>Spiralia</taxon>
        <taxon>Lophotrochozoa</taxon>
        <taxon>Mollusca</taxon>
        <taxon>Gastropoda</taxon>
        <taxon>Heterobranchia</taxon>
        <taxon>Euthyneura</taxon>
        <taxon>Panpulmonata</taxon>
        <taxon>Sacoglossa</taxon>
        <taxon>Placobranchoidea</taxon>
        <taxon>Plakobranchidae</taxon>
        <taxon>Plakobranchus</taxon>
    </lineage>
</organism>
<reference evidence="5 6" key="1">
    <citation type="journal article" date="2021" name="Elife">
        <title>Chloroplast acquisition without the gene transfer in kleptoplastic sea slugs, Plakobranchus ocellatus.</title>
        <authorList>
            <person name="Maeda T."/>
            <person name="Takahashi S."/>
            <person name="Yoshida T."/>
            <person name="Shimamura S."/>
            <person name="Takaki Y."/>
            <person name="Nagai Y."/>
            <person name="Toyoda A."/>
            <person name="Suzuki Y."/>
            <person name="Arimoto A."/>
            <person name="Ishii H."/>
            <person name="Satoh N."/>
            <person name="Nishiyama T."/>
            <person name="Hasebe M."/>
            <person name="Maruyama T."/>
            <person name="Minagawa J."/>
            <person name="Obokata J."/>
            <person name="Shigenobu S."/>
        </authorList>
    </citation>
    <scope>NUCLEOTIDE SEQUENCE [LARGE SCALE GENOMIC DNA]</scope>
</reference>
<keyword evidence="1" id="KW-0175">Coiled coil</keyword>
<keyword evidence="6" id="KW-1185">Reference proteome</keyword>
<dbReference type="EMBL" id="BLXT01005178">
    <property type="protein sequence ID" value="GFO20590.1"/>
    <property type="molecule type" value="Genomic_DNA"/>
</dbReference>